<dbReference type="PANTHER" id="PTHR11092">
    <property type="entry name" value="SUGAR NUCLEOTIDE EPIMERASE RELATED"/>
    <property type="match status" value="1"/>
</dbReference>
<reference evidence="5" key="3">
    <citation type="submission" date="2015-04" db="EMBL/GenBank/DDBJ databases">
        <title>Physiological reanalysis, assessment of diazotrophy, and genome sequences of multiple isolates of Streptomyces thermoautotrophicus.</title>
        <authorList>
            <person name="MacKellar D.C."/>
            <person name="Lieber L."/>
            <person name="Norman J."/>
            <person name="Bolger A."/>
            <person name="Tobin C."/>
            <person name="Murray J.W."/>
            <person name="Woodward J."/>
            <person name="Friesen M."/>
            <person name="Prell J."/>
        </authorList>
    </citation>
    <scope>NUCLEOTIDE SEQUENCE [LARGE SCALE GENOMIC DNA]</scope>
    <source>
        <strain evidence="5">H1</strain>
    </source>
</reference>
<dbReference type="Pfam" id="PF01370">
    <property type="entry name" value="Epimerase"/>
    <property type="match status" value="1"/>
</dbReference>
<reference evidence="6 9" key="2">
    <citation type="submission" date="2015-02" db="EMBL/GenBank/DDBJ databases">
        <title>Physiological reanalysis, assessment of diazotrophy, and genome sequences of multiple isolates of Streptomyces thermoautotrophicus.</title>
        <authorList>
            <person name="MacKellar D.C."/>
            <person name="Lieber L."/>
            <person name="Norman J."/>
            <person name="Bolger A."/>
            <person name="Tobin C."/>
            <person name="Murray J.W."/>
            <person name="Prell J."/>
        </authorList>
    </citation>
    <scope>NUCLEOTIDE SEQUENCE [LARGE SCALE GENOMIC DNA]</scope>
    <source>
        <strain evidence="6 9">UBT1</strain>
    </source>
</reference>
<dbReference type="AlphaFoldDB" id="A0A132NIZ6"/>
<feature type="domain" description="NAD-dependent epimerase/dehydratase" evidence="2">
    <location>
        <begin position="3"/>
        <end position="216"/>
    </location>
</feature>
<gene>
    <name evidence="5" type="ORF">LI90_2764</name>
    <name evidence="4" type="ORF">TH66_15320</name>
    <name evidence="6" type="ORF">TR74_05530</name>
</gene>
<dbReference type="NCBIfam" id="TIGR01777">
    <property type="entry name" value="yfcH"/>
    <property type="match status" value="1"/>
</dbReference>
<dbReference type="Proteomes" id="UP000070598">
    <property type="component" value="Unassembled WGS sequence"/>
</dbReference>
<dbReference type="InterPro" id="IPR010099">
    <property type="entry name" value="SDR39U1"/>
</dbReference>
<dbReference type="PATRIC" id="fig|1469144.10.peg.2989"/>
<sequence length="301" mass="32241">MRIAVTGSSGLIGSTLVPALRADGHEVIRLVRRAPQAADEVRWDPRKPDGGVDVAELAGVDAVITLAGAGVGDRRWTDAYKQEIRDSRVLGTATISAAIARLDPPPRVLLAGSAVGWYGDTGSTPVDENSPPGSGFLAEVCREWEAATRPAEEAGIRTVHLRTGIVLSRHGGFLKRQLPIFRLGLGGRLGHGRQYVSFISRADEVRAIRFLLTADDVRGPVNLTAPEPVTYAEFARALGEALHRPALLRVPARALRLALGEFAEEALGGQRALPRRLLDAGFVFAHPRVTDAIQAALAEDR</sequence>
<proteinExistence type="inferred from homology"/>
<evidence type="ECO:0000313" key="9">
    <source>
        <dbReference type="Proteomes" id="UP000070659"/>
    </source>
</evidence>
<reference evidence="7" key="4">
    <citation type="submission" date="2015-04" db="EMBL/GenBank/DDBJ databases">
        <title>Physiological reanalysis, assessment of diazotrophy, and genome sequences of multiple isolates of Streptomyces thermoautotrophicus.</title>
        <authorList>
            <person name="MacKellar D.C."/>
            <person name="Lieber L."/>
            <person name="Norman J."/>
            <person name="Bolger A."/>
            <person name="Tobin C."/>
            <person name="Murray J.W."/>
            <person name="Chang R."/>
            <person name="Ford T."/>
            <person name="Nguyen P.Q."/>
            <person name="Woodward J."/>
            <person name="Permingeat H."/>
            <person name="Joshi N.S."/>
            <person name="Silver P.A."/>
            <person name="Usadel B."/>
            <person name="Rutherford A.W."/>
            <person name="Friesen M."/>
            <person name="Prell J."/>
        </authorList>
    </citation>
    <scope>NUCLEOTIDE SEQUENCE [LARGE SCALE GENOMIC DNA]</scope>
    <source>
        <strain evidence="7">H1</strain>
    </source>
</reference>
<dbReference type="Proteomes" id="UP000070188">
    <property type="component" value="Unassembled WGS sequence"/>
</dbReference>
<keyword evidence="7" id="KW-1185">Reference proteome</keyword>
<evidence type="ECO:0000259" key="3">
    <source>
        <dbReference type="Pfam" id="PF08338"/>
    </source>
</evidence>
<feature type="domain" description="DUF1731" evidence="3">
    <location>
        <begin position="250"/>
        <end position="295"/>
    </location>
</feature>
<dbReference type="Proteomes" id="UP000070659">
    <property type="component" value="Unassembled WGS sequence"/>
</dbReference>
<comment type="similarity">
    <text evidence="1">Belongs to the NAD(P)-dependent epimerase/dehydratase family. SDR39U1 subfamily.</text>
</comment>
<name>A0A132NIZ6_9ACTN</name>
<dbReference type="SUPFAM" id="SSF51735">
    <property type="entry name" value="NAD(P)-binding Rossmann-fold domains"/>
    <property type="match status" value="1"/>
</dbReference>
<dbReference type="CDD" id="cd05242">
    <property type="entry name" value="SDR_a8"/>
    <property type="match status" value="1"/>
</dbReference>
<evidence type="ECO:0000313" key="6">
    <source>
        <dbReference type="EMBL" id="KWX10121.1"/>
    </source>
</evidence>
<dbReference type="InterPro" id="IPR013549">
    <property type="entry name" value="DUF1731"/>
</dbReference>
<dbReference type="PANTHER" id="PTHR11092:SF0">
    <property type="entry name" value="EPIMERASE FAMILY PROTEIN SDR39U1"/>
    <property type="match status" value="1"/>
</dbReference>
<evidence type="ECO:0000256" key="1">
    <source>
        <dbReference type="ARBA" id="ARBA00009353"/>
    </source>
</evidence>
<evidence type="ECO:0000313" key="5">
    <source>
        <dbReference type="EMBL" id="KWX01732.1"/>
    </source>
</evidence>
<dbReference type="InterPro" id="IPR036291">
    <property type="entry name" value="NAD(P)-bd_dom_sf"/>
</dbReference>
<dbReference type="RefSeq" id="WP_066888388.1">
    <property type="nucleotide sequence ID" value="NZ_JYIJ01000018.1"/>
</dbReference>
<evidence type="ECO:0000313" key="8">
    <source>
        <dbReference type="Proteomes" id="UP000070598"/>
    </source>
</evidence>
<protein>
    <submittedName>
        <fullName evidence="6">Epimerase</fullName>
    </submittedName>
</protein>
<accession>A0A132NIZ6</accession>
<dbReference type="EMBL" id="JYIK01000615">
    <property type="protein sequence ID" value="KWX10121.1"/>
    <property type="molecule type" value="Genomic_DNA"/>
</dbReference>
<organism evidence="6 8">
    <name type="scientific">Carbonactinospora thermoautotrophica</name>
    <dbReference type="NCBI Taxonomy" id="1469144"/>
    <lineage>
        <taxon>Bacteria</taxon>
        <taxon>Bacillati</taxon>
        <taxon>Actinomycetota</taxon>
        <taxon>Actinomycetes</taxon>
        <taxon>Kitasatosporales</taxon>
        <taxon>Carbonactinosporaceae</taxon>
        <taxon>Carbonactinospora</taxon>
    </lineage>
</organism>
<evidence type="ECO:0000313" key="7">
    <source>
        <dbReference type="Proteomes" id="UP000070188"/>
    </source>
</evidence>
<dbReference type="Pfam" id="PF08338">
    <property type="entry name" value="DUF1731"/>
    <property type="match status" value="1"/>
</dbReference>
<dbReference type="InterPro" id="IPR001509">
    <property type="entry name" value="Epimerase_deHydtase"/>
</dbReference>
<evidence type="ECO:0000259" key="2">
    <source>
        <dbReference type="Pfam" id="PF01370"/>
    </source>
</evidence>
<dbReference type="OrthoDB" id="9801773at2"/>
<dbReference type="STRING" id="1469144.LI90_2764"/>
<comment type="caution">
    <text evidence="6">The sequence shown here is derived from an EMBL/GenBank/DDBJ whole genome shotgun (WGS) entry which is preliminary data.</text>
</comment>
<dbReference type="EMBL" id="LAXD01000001">
    <property type="protein sequence ID" value="KWX01732.1"/>
    <property type="molecule type" value="Genomic_DNA"/>
</dbReference>
<dbReference type="Gene3D" id="3.40.50.720">
    <property type="entry name" value="NAD(P)-binding Rossmann-like Domain"/>
    <property type="match status" value="1"/>
</dbReference>
<dbReference type="EMBL" id="JYIJ01000018">
    <property type="protein sequence ID" value="KWX00233.1"/>
    <property type="molecule type" value="Genomic_DNA"/>
</dbReference>
<evidence type="ECO:0000313" key="4">
    <source>
        <dbReference type="EMBL" id="KWX00233.1"/>
    </source>
</evidence>
<reference evidence="8" key="1">
    <citation type="submission" date="2015-02" db="EMBL/GenBank/DDBJ databases">
        <title>Physiological reanalysis, assessment of diazotrophy, and genome sequences of multiple isolates of Streptomyces thermoautotrophicus.</title>
        <authorList>
            <person name="MacKellar D.C."/>
            <person name="Lieber L."/>
            <person name="Norman J."/>
            <person name="Bolger A."/>
            <person name="Tobin C."/>
            <person name="Murray J.W."/>
            <person name="Friesen M."/>
            <person name="Prell J."/>
        </authorList>
    </citation>
    <scope>NUCLEOTIDE SEQUENCE [LARGE SCALE GENOMIC DNA]</scope>
    <source>
        <strain evidence="8">UBT1</strain>
    </source>
</reference>